<protein>
    <submittedName>
        <fullName evidence="2">LmbE-like protein</fullName>
    </submittedName>
</protein>
<dbReference type="Pfam" id="PF02585">
    <property type="entry name" value="PIG-L"/>
    <property type="match status" value="1"/>
</dbReference>
<dbReference type="AlphaFoldDB" id="A0AB94IKH9"/>
<dbReference type="PANTHER" id="PTHR12993:SF11">
    <property type="entry name" value="N-ACETYLGLUCOSAMINYL-PHOSPHATIDYLINOSITOL DE-N-ACETYLASE"/>
    <property type="match status" value="1"/>
</dbReference>
<evidence type="ECO:0000313" key="2">
    <source>
        <dbReference type="EMBL" id="ETI67545.1"/>
    </source>
</evidence>
<organism evidence="2 3">
    <name type="scientific">Neobacillus vireti LMG 21834</name>
    <dbReference type="NCBI Taxonomy" id="1131730"/>
    <lineage>
        <taxon>Bacteria</taxon>
        <taxon>Bacillati</taxon>
        <taxon>Bacillota</taxon>
        <taxon>Bacilli</taxon>
        <taxon>Bacillales</taxon>
        <taxon>Bacillaceae</taxon>
        <taxon>Neobacillus</taxon>
    </lineage>
</organism>
<dbReference type="EMBL" id="ALAN01000092">
    <property type="protein sequence ID" value="ETI67545.1"/>
    <property type="molecule type" value="Genomic_DNA"/>
</dbReference>
<evidence type="ECO:0000256" key="1">
    <source>
        <dbReference type="ARBA" id="ARBA00001947"/>
    </source>
</evidence>
<comment type="caution">
    <text evidence="2">The sequence shown here is derived from an EMBL/GenBank/DDBJ whole genome shotgun (WGS) entry which is preliminary data.</text>
</comment>
<name>A0AB94IKH9_9BACI</name>
<keyword evidence="3" id="KW-1185">Reference proteome</keyword>
<dbReference type="RefSeq" id="WP_024029576.1">
    <property type="nucleotide sequence ID" value="NZ_ALAN01000092.1"/>
</dbReference>
<dbReference type="InterPro" id="IPR003737">
    <property type="entry name" value="GlcNAc_PI_deacetylase-related"/>
</dbReference>
<gene>
    <name evidence="2" type="ORF">BAVI_16987</name>
</gene>
<reference evidence="2 3" key="1">
    <citation type="journal article" date="2014" name="Environ. Microbiol.">
        <title>The nitrate-ammonifying and nosZ-carrying bacterium Bacillus vireti is a potent source and sink for nitric and nitrous oxide under high nitrate conditions.</title>
        <authorList>
            <person name="Mania D."/>
            <person name="Heylen K."/>
            <person name="van Spanning R.J."/>
            <person name="Frostegard A."/>
        </authorList>
    </citation>
    <scope>NUCLEOTIDE SEQUENCE [LARGE SCALE GENOMIC DNA]</scope>
    <source>
        <strain evidence="2 3">LMG 21834</strain>
    </source>
</reference>
<proteinExistence type="predicted"/>
<dbReference type="SUPFAM" id="SSF102588">
    <property type="entry name" value="LmbE-like"/>
    <property type="match status" value="1"/>
</dbReference>
<dbReference type="Proteomes" id="UP000018877">
    <property type="component" value="Unassembled WGS sequence"/>
</dbReference>
<accession>A0AB94IKH9</accession>
<dbReference type="Gene3D" id="3.40.50.10320">
    <property type="entry name" value="LmbE-like"/>
    <property type="match status" value="1"/>
</dbReference>
<sequence length="313" mass="36330">MQFVMKKINTLILIVLQFIKGNETLKKKIEYVRGLYRYPRKMMGSEFPKRYFNEDTDVLVFAAHPDDDVLGLSTTLYRHSLNGRRIKVIFVTNGSGRDGESWTIGVSESKKKSKIRYREAVEALSLINISKENIFCFGYPDGGTQRYLKNMAKDIKMLIEKLNPGRIYVHCIEGGHVDHDMTSFVVKTICNKIGYTNLFEWTEYNPIQSLGAQNVTFLPTQSTVLKEIKIEISEEERILKRKMLACHQSQDVEQFFLQGEAIRQANTSQSEIELFEHCQLPKNKLQPILKDFNKSMKRLQKKSFKTKKYCLSD</sequence>
<evidence type="ECO:0000313" key="3">
    <source>
        <dbReference type="Proteomes" id="UP000018877"/>
    </source>
</evidence>
<dbReference type="PANTHER" id="PTHR12993">
    <property type="entry name" value="N-ACETYLGLUCOSAMINYL-PHOSPHATIDYLINOSITOL DE-N-ACETYLASE-RELATED"/>
    <property type="match status" value="1"/>
</dbReference>
<comment type="cofactor">
    <cofactor evidence="1">
        <name>Zn(2+)</name>
        <dbReference type="ChEBI" id="CHEBI:29105"/>
    </cofactor>
</comment>
<dbReference type="InterPro" id="IPR024078">
    <property type="entry name" value="LmbE-like_dom_sf"/>
</dbReference>
<dbReference type="GO" id="GO:0016811">
    <property type="term" value="F:hydrolase activity, acting on carbon-nitrogen (but not peptide) bonds, in linear amides"/>
    <property type="evidence" value="ECO:0007669"/>
    <property type="project" value="TreeGrafter"/>
</dbReference>